<gene>
    <name evidence="4" type="ORF">TK0001_5051</name>
</gene>
<keyword evidence="2" id="KW-0288">FMN</keyword>
<dbReference type="InterPro" id="IPR001155">
    <property type="entry name" value="OxRdtase_FMN_N"/>
</dbReference>
<evidence type="ECO:0000313" key="5">
    <source>
        <dbReference type="Proteomes" id="UP000233769"/>
    </source>
</evidence>
<accession>A0A1P8QJG3</accession>
<protein>
    <submittedName>
        <fullName evidence="4">NADH:flavin oxidoreductase/NADH oxidase</fullName>
        <ecNumber evidence="4">1.6.99.1</ecNumber>
    </submittedName>
</protein>
<dbReference type="InterPro" id="IPR051799">
    <property type="entry name" value="NADH_flavin_oxidoreductase"/>
</dbReference>
<name>A0A1P8QJG3_METEX</name>
<dbReference type="Pfam" id="PF00724">
    <property type="entry name" value="Oxidored_FMN"/>
    <property type="match status" value="1"/>
</dbReference>
<dbReference type="SUPFAM" id="SSF51395">
    <property type="entry name" value="FMN-linked oxidoreductases"/>
    <property type="match status" value="1"/>
</dbReference>
<dbReference type="InterPro" id="IPR013785">
    <property type="entry name" value="Aldolase_TIM"/>
</dbReference>
<dbReference type="RefSeq" id="WP_076640639.1">
    <property type="nucleotide sequence ID" value="NZ_CP019322.1"/>
</dbReference>
<dbReference type="InterPro" id="IPR001295">
    <property type="entry name" value="Dihydroorotate_DH_CS"/>
</dbReference>
<dbReference type="GO" id="GO:0010181">
    <property type="term" value="F:FMN binding"/>
    <property type="evidence" value="ECO:0007669"/>
    <property type="project" value="InterPro"/>
</dbReference>
<keyword evidence="1" id="KW-0285">Flavoprotein</keyword>
<dbReference type="CDD" id="cd02803">
    <property type="entry name" value="OYE_like_FMN_family"/>
    <property type="match status" value="1"/>
</dbReference>
<dbReference type="AlphaFoldDB" id="A0A1P8QJG3"/>
<evidence type="ECO:0000256" key="2">
    <source>
        <dbReference type="ARBA" id="ARBA00022643"/>
    </source>
</evidence>
<dbReference type="EMBL" id="LT962688">
    <property type="protein sequence ID" value="SOR31636.1"/>
    <property type="molecule type" value="Genomic_DNA"/>
</dbReference>
<evidence type="ECO:0000256" key="1">
    <source>
        <dbReference type="ARBA" id="ARBA00022630"/>
    </source>
</evidence>
<dbReference type="PANTHER" id="PTHR43656:SF2">
    <property type="entry name" value="BINDING OXIDOREDUCTASE, PUTATIVE (AFU_ORTHOLOGUE AFUA_2G08260)-RELATED"/>
    <property type="match status" value="1"/>
</dbReference>
<dbReference type="GO" id="GO:0016627">
    <property type="term" value="F:oxidoreductase activity, acting on the CH-CH group of donors"/>
    <property type="evidence" value="ECO:0007669"/>
    <property type="project" value="InterPro"/>
</dbReference>
<reference evidence="5" key="1">
    <citation type="submission" date="2017-10" db="EMBL/GenBank/DDBJ databases">
        <authorList>
            <person name="Regsiter A."/>
            <person name="William W."/>
        </authorList>
    </citation>
    <scope>NUCLEOTIDE SEQUENCE [LARGE SCALE GENOMIC DNA]</scope>
</reference>
<dbReference type="EC" id="1.6.99.1" evidence="4"/>
<dbReference type="Gene3D" id="3.20.20.70">
    <property type="entry name" value="Aldolase class I"/>
    <property type="match status" value="1"/>
</dbReference>
<dbReference type="GO" id="GO:0006207">
    <property type="term" value="P:'de novo' pyrimidine nucleobase biosynthetic process"/>
    <property type="evidence" value="ECO:0007669"/>
    <property type="project" value="InterPro"/>
</dbReference>
<proteinExistence type="predicted"/>
<dbReference type="PROSITE" id="PS00912">
    <property type="entry name" value="DHODEHASE_2"/>
    <property type="match status" value="1"/>
</dbReference>
<organism evidence="4 5">
    <name type="scientific">Methylorubrum extorquens</name>
    <name type="common">Methylobacterium dichloromethanicum</name>
    <name type="synonym">Methylobacterium extorquens</name>
    <dbReference type="NCBI Taxonomy" id="408"/>
    <lineage>
        <taxon>Bacteria</taxon>
        <taxon>Pseudomonadati</taxon>
        <taxon>Pseudomonadota</taxon>
        <taxon>Alphaproteobacteria</taxon>
        <taxon>Hyphomicrobiales</taxon>
        <taxon>Methylobacteriaceae</taxon>
        <taxon>Methylorubrum</taxon>
    </lineage>
</organism>
<keyword evidence="3 4" id="KW-0560">Oxidoreductase</keyword>
<sequence length="366" mass="39437">MSKDANGLFTATDITGLTLRNRLAVAPMTRVSASEDGTATETMARYYERFARGGFGLLVTEGIYTDQAFAQGYLRQPGITNEAQSQAWRPVVDAVHRHGARIFAQLMHAGAISQGNRFRDTTIGPSAVQPKGHQMEFYYGKGAYPMPTAMTEEQIADAIEGFATSAARAVAAGFDGIEIHGANGYLIDQFLTDYANRRDDRWGGDTRRRTTLVRAVFDAVRATVRAGVPVGVRISQGKVNDFSHKWAGREQDAEAIFGALAEAGASYLHVTEHKVWEPAFEGGRDSLVALARRYAPHVTLIANGGVQDAARAQEVMAAGADIVALGKAALANPDFPNRVRAEREVTAFDPTILGPIANIKPSELAA</sequence>
<dbReference type="Proteomes" id="UP000233769">
    <property type="component" value="Chromosome tk0001"/>
</dbReference>
<evidence type="ECO:0000313" key="4">
    <source>
        <dbReference type="EMBL" id="SOR31636.1"/>
    </source>
</evidence>
<dbReference type="GO" id="GO:0003959">
    <property type="term" value="F:NADPH dehydrogenase activity"/>
    <property type="evidence" value="ECO:0007669"/>
    <property type="project" value="UniProtKB-EC"/>
</dbReference>
<dbReference type="PANTHER" id="PTHR43656">
    <property type="entry name" value="BINDING OXIDOREDUCTASE, PUTATIVE (AFU_ORTHOLOGUE AFUA_2G08260)-RELATED"/>
    <property type="match status" value="1"/>
</dbReference>
<evidence type="ECO:0000256" key="3">
    <source>
        <dbReference type="ARBA" id="ARBA00023002"/>
    </source>
</evidence>